<dbReference type="InterPro" id="IPR033704">
    <property type="entry name" value="dUTPase_trimeric"/>
</dbReference>
<dbReference type="EMBL" id="QMQV01000004">
    <property type="protein sequence ID" value="RLE50536.1"/>
    <property type="molecule type" value="Genomic_DNA"/>
</dbReference>
<keyword evidence="2" id="KW-0546">Nucleotide metabolism</keyword>
<evidence type="ECO:0000256" key="2">
    <source>
        <dbReference type="ARBA" id="ARBA00023080"/>
    </source>
</evidence>
<accession>A0A497ETR8</accession>
<evidence type="ECO:0000313" key="4">
    <source>
        <dbReference type="Proteomes" id="UP000278475"/>
    </source>
</evidence>
<dbReference type="PANTHER" id="PTHR42680">
    <property type="entry name" value="DCTP DEAMINASE"/>
    <property type="match status" value="1"/>
</dbReference>
<organism evidence="3 4">
    <name type="scientific">Thermoproteota archaeon</name>
    <dbReference type="NCBI Taxonomy" id="2056631"/>
    <lineage>
        <taxon>Archaea</taxon>
        <taxon>Thermoproteota</taxon>
    </lineage>
</organism>
<proteinExistence type="predicted"/>
<dbReference type="InterPro" id="IPR036157">
    <property type="entry name" value="dUTPase-like_sf"/>
</dbReference>
<reference evidence="3 4" key="1">
    <citation type="submission" date="2018-06" db="EMBL/GenBank/DDBJ databases">
        <title>Extensive metabolic versatility and redundancy in microbially diverse, dynamic hydrothermal sediments.</title>
        <authorList>
            <person name="Dombrowski N."/>
            <person name="Teske A."/>
            <person name="Baker B.J."/>
        </authorList>
    </citation>
    <scope>NUCLEOTIDE SEQUENCE [LARGE SCALE GENOMIC DNA]</scope>
    <source>
        <strain evidence="3">B66_G16</strain>
    </source>
</reference>
<dbReference type="Pfam" id="PF22769">
    <property type="entry name" value="DCD"/>
    <property type="match status" value="1"/>
</dbReference>
<dbReference type="Gene3D" id="2.70.40.10">
    <property type="match status" value="1"/>
</dbReference>
<evidence type="ECO:0000313" key="3">
    <source>
        <dbReference type="EMBL" id="RLE50536.1"/>
    </source>
</evidence>
<name>A0A497ETR8_9CREN</name>
<dbReference type="InterPro" id="IPR011962">
    <property type="entry name" value="dCTP_deaminase"/>
</dbReference>
<dbReference type="SUPFAM" id="SSF51283">
    <property type="entry name" value="dUTPase-like"/>
    <property type="match status" value="1"/>
</dbReference>
<dbReference type="GO" id="GO:0006229">
    <property type="term" value="P:dUTP biosynthetic process"/>
    <property type="evidence" value="ECO:0007669"/>
    <property type="project" value="InterPro"/>
</dbReference>
<keyword evidence="1 3" id="KW-0378">Hydrolase</keyword>
<dbReference type="Proteomes" id="UP000278475">
    <property type="component" value="Unassembled WGS sequence"/>
</dbReference>
<dbReference type="PANTHER" id="PTHR42680:SF3">
    <property type="entry name" value="DCTP DEAMINASE"/>
    <property type="match status" value="1"/>
</dbReference>
<dbReference type="CDD" id="cd07557">
    <property type="entry name" value="trimeric_dUTPase"/>
    <property type="match status" value="1"/>
</dbReference>
<comment type="caution">
    <text evidence="3">The sequence shown here is derived from an EMBL/GenBank/DDBJ whole genome shotgun (WGS) entry which is preliminary data.</text>
</comment>
<dbReference type="AlphaFoldDB" id="A0A497ETR8"/>
<sequence>MLSCLSQGILKIEPFDEKCLNPAGYDLRCAEDLTIPPKTHALAYSMEYIALPTSMIGILQIRSSLAREGVIGSFGFVDPGFRGQLTLQLFNSSSTPISIKKGERIVQLVFIKLSSTPLRSYSGAYQDSRGVVLSKRKS</sequence>
<dbReference type="EC" id="3.5.4.13" evidence="3"/>
<gene>
    <name evidence="3" type="ORF">DRJ31_00890</name>
</gene>
<dbReference type="GO" id="GO:0008829">
    <property type="term" value="F:dCTP deaminase activity"/>
    <property type="evidence" value="ECO:0007669"/>
    <property type="project" value="UniProtKB-EC"/>
</dbReference>
<protein>
    <submittedName>
        <fullName evidence="3">dCTP deaminase</fullName>
        <ecNumber evidence="3">3.5.4.13</ecNumber>
    </submittedName>
</protein>
<evidence type="ECO:0000256" key="1">
    <source>
        <dbReference type="ARBA" id="ARBA00022801"/>
    </source>
</evidence>
<dbReference type="NCBIfam" id="TIGR02274">
    <property type="entry name" value="dCTP_deam"/>
    <property type="match status" value="1"/>
</dbReference>